<keyword evidence="1" id="KW-0802">TPR repeat</keyword>
<dbReference type="SUPFAM" id="SSF53335">
    <property type="entry name" value="S-adenosyl-L-methionine-dependent methyltransferases"/>
    <property type="match status" value="1"/>
</dbReference>
<evidence type="ECO:0000313" key="4">
    <source>
        <dbReference type="Proteomes" id="UP000190092"/>
    </source>
</evidence>
<evidence type="ECO:0000259" key="2">
    <source>
        <dbReference type="Pfam" id="PF13649"/>
    </source>
</evidence>
<feature type="domain" description="Methyltransferase" evidence="2">
    <location>
        <begin position="260"/>
        <end position="354"/>
    </location>
</feature>
<keyword evidence="4" id="KW-1185">Reference proteome</keyword>
<dbReference type="OrthoDB" id="649979at2"/>
<dbReference type="GO" id="GO:0032259">
    <property type="term" value="P:methylation"/>
    <property type="evidence" value="ECO:0007669"/>
    <property type="project" value="UniProtKB-KW"/>
</dbReference>
<evidence type="ECO:0000256" key="1">
    <source>
        <dbReference type="PROSITE-ProRule" id="PRU00339"/>
    </source>
</evidence>
<dbReference type="GO" id="GO:0008168">
    <property type="term" value="F:methyltransferase activity"/>
    <property type="evidence" value="ECO:0007669"/>
    <property type="project" value="UniProtKB-KW"/>
</dbReference>
<dbReference type="InterPro" id="IPR029063">
    <property type="entry name" value="SAM-dependent_MTases_sf"/>
</dbReference>
<keyword evidence="3" id="KW-0808">Transferase</keyword>
<name>A0A1T4SHG7_9HYPH</name>
<dbReference type="STRING" id="225324.SAMN02745126_04680"/>
<organism evidence="3 4">
    <name type="scientific">Enhydrobacter aerosaccus</name>
    <dbReference type="NCBI Taxonomy" id="225324"/>
    <lineage>
        <taxon>Bacteria</taxon>
        <taxon>Pseudomonadati</taxon>
        <taxon>Pseudomonadota</taxon>
        <taxon>Alphaproteobacteria</taxon>
        <taxon>Hyphomicrobiales</taxon>
        <taxon>Enhydrobacter</taxon>
    </lineage>
</organism>
<gene>
    <name evidence="3" type="ORF">SAMN02745126_04680</name>
</gene>
<dbReference type="InterPro" id="IPR041698">
    <property type="entry name" value="Methyltransf_25"/>
</dbReference>
<dbReference type="AlphaFoldDB" id="A0A1T4SHG7"/>
<dbReference type="Gene3D" id="3.40.50.150">
    <property type="entry name" value="Vaccinia Virus protein VP39"/>
    <property type="match status" value="1"/>
</dbReference>
<evidence type="ECO:0000313" key="3">
    <source>
        <dbReference type="EMBL" id="SKA27625.1"/>
    </source>
</evidence>
<accession>A0A1T4SHG7</accession>
<dbReference type="EMBL" id="FUWJ01000008">
    <property type="protein sequence ID" value="SKA27625.1"/>
    <property type="molecule type" value="Genomic_DNA"/>
</dbReference>
<reference evidence="4" key="1">
    <citation type="submission" date="2017-02" db="EMBL/GenBank/DDBJ databases">
        <authorList>
            <person name="Varghese N."/>
            <person name="Submissions S."/>
        </authorList>
    </citation>
    <scope>NUCLEOTIDE SEQUENCE [LARGE SCALE GENOMIC DNA]</scope>
    <source>
        <strain evidence="4">ATCC 27094</strain>
    </source>
</reference>
<protein>
    <submittedName>
        <fullName evidence="3">Methyltransferase domain-containing protein</fullName>
    </submittedName>
</protein>
<keyword evidence="3" id="KW-0489">Methyltransferase</keyword>
<dbReference type="Proteomes" id="UP000190092">
    <property type="component" value="Unassembled WGS sequence"/>
</dbReference>
<dbReference type="CDD" id="cd02440">
    <property type="entry name" value="AdoMet_MTases"/>
    <property type="match status" value="1"/>
</dbReference>
<dbReference type="InterPro" id="IPR019734">
    <property type="entry name" value="TPR_rpt"/>
</dbReference>
<dbReference type="PANTHER" id="PTHR45128:SF1">
    <property type="entry name" value="S-ADENOSYLMETHIONINE-DEPENDENT METHYLTRANSFERASE RV2258C"/>
    <property type="match status" value="1"/>
</dbReference>
<dbReference type="PROSITE" id="PS50005">
    <property type="entry name" value="TPR"/>
    <property type="match status" value="1"/>
</dbReference>
<proteinExistence type="predicted"/>
<sequence length="507" mass="55627">MHAGYSLDASRLTAIGDERFAQGRLDEAMSAYRQALSLSPGFGAARAGLDAILERARTPRPNEHLIALLLEGYADEGANWDALGWGAAHQLVVGWPKSATPAEMAGNGLLLEFLRKSLNRDATLERHLVALRAATARLLLQPEPSPAVVALAAAIAQQAWQNEYIWPDDPAVPDGIAGAMYRPQPQPQPDALEERRLAAELPELAPITDAVSQSVAAMYEANPYPRWTHLPRRPTLDVRASLQRDFPHARAVDFETPLAVLMPGAGTGQHPLLVASTYDNVEVTAVDLSRTSLAYGKRMAARHGVGNIEFLRGDILDLPRLGRVFDHVECVGVLHHMADPRAGLLAISAVMRPGAFLRLGLYGEGGRKIVEKARRDIAAARIPPTLEGLRDFRRRVMGGDLGRLAGLTAWEDFWSASLLRDLCFHVQEHRFTIPRLRAFLEGSGLTFLGFEFNAGSAHRAVAEADPIALYRARFRNETTLSDLARWEQLECEKPALFAGYAFVCQKD</sequence>
<dbReference type="PANTHER" id="PTHR45128">
    <property type="entry name" value="METHYLTRANSFERASE TYPE 11"/>
    <property type="match status" value="1"/>
</dbReference>
<dbReference type="Pfam" id="PF13649">
    <property type="entry name" value="Methyltransf_25"/>
    <property type="match status" value="1"/>
</dbReference>
<feature type="repeat" description="TPR" evidence="1">
    <location>
        <begin position="9"/>
        <end position="42"/>
    </location>
</feature>
<dbReference type="InterPro" id="IPR053173">
    <property type="entry name" value="SAM-binding_MTase"/>
</dbReference>